<keyword evidence="8" id="KW-0472">Membrane</keyword>
<dbReference type="GO" id="GO:0016020">
    <property type="term" value="C:membrane"/>
    <property type="evidence" value="ECO:0007669"/>
    <property type="project" value="InterPro"/>
</dbReference>
<dbReference type="STRING" id="988801.SAMN05216522_101448"/>
<dbReference type="GO" id="GO:0042626">
    <property type="term" value="F:ATPase-coupled transmembrane transporter activity"/>
    <property type="evidence" value="ECO:0007669"/>
    <property type="project" value="InterPro"/>
</dbReference>
<dbReference type="PANTHER" id="PTHR42781:SF1">
    <property type="entry name" value="THIAMINE IMPORT ATP-BINDING PROTEIN THIQ"/>
    <property type="match status" value="1"/>
</dbReference>
<evidence type="ECO:0000256" key="7">
    <source>
        <dbReference type="ARBA" id="ARBA00022967"/>
    </source>
</evidence>
<dbReference type="NCBIfam" id="TIGR01277">
    <property type="entry name" value="thiQ"/>
    <property type="match status" value="1"/>
</dbReference>
<dbReference type="NCBIfam" id="NF008039">
    <property type="entry name" value="PRK10771.1"/>
    <property type="match status" value="1"/>
</dbReference>
<dbReference type="InterPro" id="IPR005968">
    <property type="entry name" value="Thiamine_ABC_ThiQ"/>
</dbReference>
<comment type="similarity">
    <text evidence="1">Belongs to the ABC transporter superfamily. Drug exporter-2 (TC 3.A.1.117) family.</text>
</comment>
<protein>
    <submittedName>
        <fullName evidence="10">Thiamine transport system ATP-binding protein</fullName>
    </submittedName>
</protein>
<reference evidence="11" key="1">
    <citation type="submission" date="2016-10" db="EMBL/GenBank/DDBJ databases">
        <authorList>
            <person name="Varghese N."/>
            <person name="Submissions S."/>
        </authorList>
    </citation>
    <scope>NUCLEOTIDE SEQUENCE [LARGE SCALE GENOMIC DNA]</scope>
    <source>
        <strain evidence="11">8N4</strain>
    </source>
</reference>
<dbReference type="GO" id="GO:0016887">
    <property type="term" value="F:ATP hydrolysis activity"/>
    <property type="evidence" value="ECO:0007669"/>
    <property type="project" value="InterPro"/>
</dbReference>
<dbReference type="PANTHER" id="PTHR42781">
    <property type="entry name" value="SPERMIDINE/PUTRESCINE IMPORT ATP-BINDING PROTEIN POTA"/>
    <property type="match status" value="1"/>
</dbReference>
<sequence>MLTINQLGCDYPQHPLSFTLSVTAGERVVILGPSGAGKSTLLNLIAGFIPASQGEVWIADQNVTALAPAKRPLSILFQENNLFTHLTVKQNLALGLSPAMRLSAVQQEKLLALADRTGLLPLMDRLPAQLSGGQRQRVALTRCLLREQPLLLLDEPFSALDPALRQEMLVLTQALCRENHLTLMMVSHQLADARFLADRCIVIDQGEMAWSGTWQQLEKGDIEAARMLGVTPANDP</sequence>
<dbReference type="EMBL" id="FOGC01000001">
    <property type="protein sequence ID" value="SEQ18302.1"/>
    <property type="molecule type" value="Genomic_DNA"/>
</dbReference>
<dbReference type="RefSeq" id="WP_092672061.1">
    <property type="nucleotide sequence ID" value="NZ_FOGC01000001.1"/>
</dbReference>
<dbReference type="InterPro" id="IPR027417">
    <property type="entry name" value="P-loop_NTPase"/>
</dbReference>
<dbReference type="GO" id="GO:0071934">
    <property type="term" value="P:thiamine transmembrane transport"/>
    <property type="evidence" value="ECO:0007669"/>
    <property type="project" value="InterPro"/>
</dbReference>
<dbReference type="SUPFAM" id="SSF52540">
    <property type="entry name" value="P-loop containing nucleoside triphosphate hydrolases"/>
    <property type="match status" value="1"/>
</dbReference>
<dbReference type="InterPro" id="IPR003439">
    <property type="entry name" value="ABC_transporter-like_ATP-bd"/>
</dbReference>
<evidence type="ECO:0000256" key="8">
    <source>
        <dbReference type="ARBA" id="ARBA00023136"/>
    </source>
</evidence>
<keyword evidence="6 10" id="KW-0067">ATP-binding</keyword>
<dbReference type="Gene3D" id="3.40.50.300">
    <property type="entry name" value="P-loop containing nucleotide triphosphate hydrolases"/>
    <property type="match status" value="1"/>
</dbReference>
<dbReference type="PROSITE" id="PS50893">
    <property type="entry name" value="ABC_TRANSPORTER_2"/>
    <property type="match status" value="1"/>
</dbReference>
<dbReference type="Proteomes" id="UP000242515">
    <property type="component" value="Unassembled WGS sequence"/>
</dbReference>
<accession>A0A1H9DY91</accession>
<keyword evidence="7" id="KW-1278">Translocase</keyword>
<evidence type="ECO:0000313" key="10">
    <source>
        <dbReference type="EMBL" id="SEQ18302.1"/>
    </source>
</evidence>
<keyword evidence="3" id="KW-1003">Cell membrane</keyword>
<evidence type="ECO:0000256" key="4">
    <source>
        <dbReference type="ARBA" id="ARBA00022519"/>
    </source>
</evidence>
<keyword evidence="4" id="KW-0997">Cell inner membrane</keyword>
<dbReference type="Pfam" id="PF00005">
    <property type="entry name" value="ABC_tran"/>
    <property type="match status" value="1"/>
</dbReference>
<keyword evidence="11" id="KW-1185">Reference proteome</keyword>
<evidence type="ECO:0000256" key="1">
    <source>
        <dbReference type="ARBA" id="ARBA00006526"/>
    </source>
</evidence>
<evidence type="ECO:0000313" key="11">
    <source>
        <dbReference type="Proteomes" id="UP000242515"/>
    </source>
</evidence>
<proteinExistence type="inferred from homology"/>
<dbReference type="GO" id="GO:0005524">
    <property type="term" value="F:ATP binding"/>
    <property type="evidence" value="ECO:0007669"/>
    <property type="project" value="UniProtKB-KW"/>
</dbReference>
<dbReference type="SMART" id="SM00382">
    <property type="entry name" value="AAA"/>
    <property type="match status" value="1"/>
</dbReference>
<evidence type="ECO:0000256" key="2">
    <source>
        <dbReference type="ARBA" id="ARBA00022448"/>
    </source>
</evidence>
<evidence type="ECO:0000256" key="5">
    <source>
        <dbReference type="ARBA" id="ARBA00022741"/>
    </source>
</evidence>
<organism evidence="10 11">
    <name type="scientific">Rosenbergiella nectarea</name>
    <dbReference type="NCBI Taxonomy" id="988801"/>
    <lineage>
        <taxon>Bacteria</taxon>
        <taxon>Pseudomonadati</taxon>
        <taxon>Pseudomonadota</taxon>
        <taxon>Gammaproteobacteria</taxon>
        <taxon>Enterobacterales</taxon>
        <taxon>Erwiniaceae</taxon>
        <taxon>Rosenbergiella</taxon>
    </lineage>
</organism>
<evidence type="ECO:0000259" key="9">
    <source>
        <dbReference type="PROSITE" id="PS50893"/>
    </source>
</evidence>
<feature type="domain" description="ABC transporter" evidence="9">
    <location>
        <begin position="2"/>
        <end position="230"/>
    </location>
</feature>
<dbReference type="InterPro" id="IPR050093">
    <property type="entry name" value="ABC_SmlMolc_Importer"/>
</dbReference>
<keyword evidence="5" id="KW-0547">Nucleotide-binding</keyword>
<name>A0A1H9DY91_9GAMM</name>
<dbReference type="OrthoDB" id="9802264at2"/>
<dbReference type="InterPro" id="IPR003593">
    <property type="entry name" value="AAA+_ATPase"/>
</dbReference>
<gene>
    <name evidence="10" type="ORF">SAMN05216522_101448</name>
</gene>
<keyword evidence="2" id="KW-0813">Transport</keyword>
<evidence type="ECO:0000256" key="6">
    <source>
        <dbReference type="ARBA" id="ARBA00022840"/>
    </source>
</evidence>
<evidence type="ECO:0000256" key="3">
    <source>
        <dbReference type="ARBA" id="ARBA00022475"/>
    </source>
</evidence>
<dbReference type="AlphaFoldDB" id="A0A1H9DY91"/>